<dbReference type="GO" id="GO:0004930">
    <property type="term" value="F:G protein-coupled receptor activity"/>
    <property type="evidence" value="ECO:0007669"/>
    <property type="project" value="UniProtKB-KW"/>
</dbReference>
<dbReference type="AlphaFoldDB" id="A0A016V025"/>
<accession>A0A016V025</accession>
<dbReference type="EMBL" id="JARK01001358">
    <property type="protein sequence ID" value="EYC20407.1"/>
    <property type="molecule type" value="Genomic_DNA"/>
</dbReference>
<dbReference type="OrthoDB" id="6076970at2759"/>
<keyword evidence="4" id="KW-0675">Receptor</keyword>
<proteinExistence type="predicted"/>
<dbReference type="Gene3D" id="1.20.1070.10">
    <property type="entry name" value="Rhodopsin 7-helix transmembrane proteins"/>
    <property type="match status" value="1"/>
</dbReference>
<evidence type="ECO:0008006" key="9">
    <source>
        <dbReference type="Google" id="ProtNLM"/>
    </source>
</evidence>
<keyword evidence="6" id="KW-1133">Transmembrane helix</keyword>
<dbReference type="GO" id="GO:0042277">
    <property type="term" value="F:peptide binding"/>
    <property type="evidence" value="ECO:0007669"/>
    <property type="project" value="TreeGrafter"/>
</dbReference>
<evidence type="ECO:0000313" key="8">
    <source>
        <dbReference type="Proteomes" id="UP000024635"/>
    </source>
</evidence>
<evidence type="ECO:0000256" key="6">
    <source>
        <dbReference type="SAM" id="Phobius"/>
    </source>
</evidence>
<protein>
    <recommendedName>
        <fullName evidence="9">G-protein coupled receptors family 1 profile domain-containing protein</fullName>
    </recommendedName>
</protein>
<comment type="caution">
    <text evidence="7">The sequence shown here is derived from an EMBL/GenBank/DDBJ whole genome shotgun (WGS) entry which is preliminary data.</text>
</comment>
<dbReference type="Proteomes" id="UP000024635">
    <property type="component" value="Unassembled WGS sequence"/>
</dbReference>
<evidence type="ECO:0000256" key="1">
    <source>
        <dbReference type="ARBA" id="ARBA00004651"/>
    </source>
</evidence>
<evidence type="ECO:0000256" key="2">
    <source>
        <dbReference type="ARBA" id="ARBA00022475"/>
    </source>
</evidence>
<dbReference type="GO" id="GO:0005886">
    <property type="term" value="C:plasma membrane"/>
    <property type="evidence" value="ECO:0007669"/>
    <property type="project" value="UniProtKB-SubCell"/>
</dbReference>
<evidence type="ECO:0000256" key="3">
    <source>
        <dbReference type="ARBA" id="ARBA00023040"/>
    </source>
</evidence>
<name>A0A016V025_9BILA</name>
<keyword evidence="2" id="KW-1003">Cell membrane</keyword>
<evidence type="ECO:0000256" key="5">
    <source>
        <dbReference type="ARBA" id="ARBA00023224"/>
    </source>
</evidence>
<dbReference type="CDD" id="cd00637">
    <property type="entry name" value="7tm_classA_rhodopsin-like"/>
    <property type="match status" value="1"/>
</dbReference>
<dbReference type="SUPFAM" id="SSF81321">
    <property type="entry name" value="Family A G protein-coupled receptor-like"/>
    <property type="match status" value="1"/>
</dbReference>
<keyword evidence="8" id="KW-1185">Reference proteome</keyword>
<keyword evidence="6" id="KW-0472">Membrane</keyword>
<sequence length="172" mass="19547">MDSGIGYPIDYSKLGEAGRKNWSANLVSPSFAFMNPSPASPERVQEWEKSAKLILSCKIPIGHIAVYTLAICSFHFLCWTPYWVSMMYTLYVEISTPSAMMETPSFKFIYFMYGVHALPYINSASNFVLYGLLNRQLHQSSHGKHPVNSEKHAHALLTKCSETMNHRVEEDM</sequence>
<organism evidence="7 8">
    <name type="scientific">Ancylostoma ceylanicum</name>
    <dbReference type="NCBI Taxonomy" id="53326"/>
    <lineage>
        <taxon>Eukaryota</taxon>
        <taxon>Metazoa</taxon>
        <taxon>Ecdysozoa</taxon>
        <taxon>Nematoda</taxon>
        <taxon>Chromadorea</taxon>
        <taxon>Rhabditida</taxon>
        <taxon>Rhabditina</taxon>
        <taxon>Rhabditomorpha</taxon>
        <taxon>Strongyloidea</taxon>
        <taxon>Ancylostomatidae</taxon>
        <taxon>Ancylostomatinae</taxon>
        <taxon>Ancylostoma</taxon>
    </lineage>
</organism>
<gene>
    <name evidence="7" type="primary">Acey_s0022.g608</name>
    <name evidence="7" type="synonym">Acey-npr-18</name>
    <name evidence="7" type="ORF">Y032_0022g608</name>
</gene>
<evidence type="ECO:0000313" key="7">
    <source>
        <dbReference type="EMBL" id="EYC20407.1"/>
    </source>
</evidence>
<feature type="transmembrane region" description="Helical" evidence="6">
    <location>
        <begin position="108"/>
        <end position="133"/>
    </location>
</feature>
<dbReference type="PANTHER" id="PTHR24229:SF53">
    <property type="entry name" value="NEUROPEPTIDE RECEPTOR 18"/>
    <property type="match status" value="1"/>
</dbReference>
<dbReference type="GO" id="GO:0043005">
    <property type="term" value="C:neuron projection"/>
    <property type="evidence" value="ECO:0007669"/>
    <property type="project" value="TreeGrafter"/>
</dbReference>
<keyword evidence="6" id="KW-0812">Transmembrane</keyword>
<dbReference type="PANTHER" id="PTHR24229">
    <property type="entry name" value="NEUROPEPTIDES RECEPTOR"/>
    <property type="match status" value="1"/>
</dbReference>
<evidence type="ECO:0000256" key="4">
    <source>
        <dbReference type="ARBA" id="ARBA00023170"/>
    </source>
</evidence>
<reference evidence="8" key="1">
    <citation type="journal article" date="2015" name="Nat. Genet.">
        <title>The genome and transcriptome of the zoonotic hookworm Ancylostoma ceylanicum identify infection-specific gene families.</title>
        <authorList>
            <person name="Schwarz E.M."/>
            <person name="Hu Y."/>
            <person name="Antoshechkin I."/>
            <person name="Miller M.M."/>
            <person name="Sternberg P.W."/>
            <person name="Aroian R.V."/>
        </authorList>
    </citation>
    <scope>NUCLEOTIDE SEQUENCE</scope>
    <source>
        <strain evidence="8">HY135</strain>
    </source>
</reference>
<comment type="subcellular location">
    <subcellularLocation>
        <location evidence="1">Cell membrane</location>
        <topology evidence="1">Multi-pass membrane protein</topology>
    </subcellularLocation>
</comment>
<feature type="transmembrane region" description="Helical" evidence="6">
    <location>
        <begin position="64"/>
        <end position="88"/>
    </location>
</feature>
<keyword evidence="3" id="KW-0297">G-protein coupled receptor</keyword>
<keyword evidence="5" id="KW-0807">Transducer</keyword>